<dbReference type="Proteomes" id="UP001223214">
    <property type="component" value="Unassembled WGS sequence"/>
</dbReference>
<sequence length="52" mass="5836">MNTSLFWGSVHQEYQGVREEKVKLQSLPKGLFVFAAMINMKCGEASSLGCRQ</sequence>
<evidence type="ECO:0000313" key="2">
    <source>
        <dbReference type="Proteomes" id="UP001223214"/>
    </source>
</evidence>
<gene>
    <name evidence="1" type="ORF">QQF32_07335</name>
</gene>
<dbReference type="RefSeq" id="WP_285149148.1">
    <property type="nucleotide sequence ID" value="NZ_JASSOM010000046.1"/>
</dbReference>
<evidence type="ECO:0000313" key="1">
    <source>
        <dbReference type="EMBL" id="MDK9363005.1"/>
    </source>
</evidence>
<reference evidence="1 2" key="1">
    <citation type="submission" date="2023-06" db="EMBL/GenBank/DDBJ databases">
        <title>Identification and characterization of antibiotic-resistant Gram-negative bacteria.</title>
        <authorList>
            <person name="Cho G.-S."/>
            <person name="Lee J."/>
            <person name="Tai E."/>
            <person name="Jeong S."/>
            <person name="Kim I."/>
            <person name="Kim B.-E."/>
            <person name="Jeong M.-I."/>
            <person name="Oh K.-K."/>
            <person name="Franz C.M.A.P."/>
        </authorList>
    </citation>
    <scope>NUCLEOTIDE SEQUENCE [LARGE SCALE GENOMIC DNA]</scope>
    <source>
        <strain evidence="1 2">V106_12</strain>
    </source>
</reference>
<organism evidence="1 2">
    <name type="scientific">Lelliottia wanjuensis</name>
    <dbReference type="NCBI Taxonomy" id="3050585"/>
    <lineage>
        <taxon>Bacteria</taxon>
        <taxon>Pseudomonadati</taxon>
        <taxon>Pseudomonadota</taxon>
        <taxon>Gammaproteobacteria</taxon>
        <taxon>Enterobacterales</taxon>
        <taxon>Enterobacteriaceae</taxon>
        <taxon>Lelliottia</taxon>
    </lineage>
</organism>
<protein>
    <submittedName>
        <fullName evidence="1">Uncharacterized protein</fullName>
    </submittedName>
</protein>
<accession>A0AAP4FU89</accession>
<dbReference type="AlphaFoldDB" id="A0AAP4FU89"/>
<proteinExistence type="predicted"/>
<dbReference type="EMBL" id="JASSOM010000046">
    <property type="protein sequence ID" value="MDK9363005.1"/>
    <property type="molecule type" value="Genomic_DNA"/>
</dbReference>
<name>A0AAP4FU89_9ENTR</name>
<comment type="caution">
    <text evidence="1">The sequence shown here is derived from an EMBL/GenBank/DDBJ whole genome shotgun (WGS) entry which is preliminary data.</text>
</comment>
<keyword evidence="2" id="KW-1185">Reference proteome</keyword>